<dbReference type="RefSeq" id="WP_380250432.1">
    <property type="nucleotide sequence ID" value="NZ_JBHUII010000004.1"/>
</dbReference>
<dbReference type="InterPro" id="IPR025640">
    <property type="entry name" value="GYF_2"/>
</dbReference>
<accession>A0ABW5BHN1</accession>
<gene>
    <name evidence="8" type="ORF">ACFSKO_08430</name>
</gene>
<keyword evidence="4 5" id="KW-0472">Membrane</keyword>
<feature type="domain" description="RDD" evidence="6">
    <location>
        <begin position="88"/>
        <end position="214"/>
    </location>
</feature>
<name>A0ABW5BHN1_9PROT</name>
<dbReference type="EMBL" id="JBHUII010000004">
    <property type="protein sequence ID" value="MFD2205633.1"/>
    <property type="molecule type" value="Genomic_DNA"/>
</dbReference>
<feature type="domain" description="GYF" evidence="7">
    <location>
        <begin position="4"/>
        <end position="50"/>
    </location>
</feature>
<evidence type="ECO:0000256" key="3">
    <source>
        <dbReference type="ARBA" id="ARBA00022989"/>
    </source>
</evidence>
<evidence type="ECO:0000256" key="2">
    <source>
        <dbReference type="ARBA" id="ARBA00022692"/>
    </source>
</evidence>
<feature type="transmembrane region" description="Helical" evidence="5">
    <location>
        <begin position="136"/>
        <end position="158"/>
    </location>
</feature>
<sequence length="266" mass="31031">MQAWYYWSNNTEFGPITKLQLFTLYQKKQIAGYNFVRPEGSEEWTSYKDLDIRQDDFSQKELEHIPPIKEKTITGQQEASNWRDETVHPWRRYFASWVDIFIYSNLIIYSSALVVSPDFFYGFLDQSSHLEFATALFLGQISLIALVLTLNTICMAIAGNTVGKFLFGIKVLDHKYKALNLSIAFKREWLILLKGLAFGIPIISLITQIYGYLDLTMQQTTYWDQHLNTVVVHRKSNTKQLILCLFGITVYFYLGYSFYLPYVIPI</sequence>
<evidence type="ECO:0000313" key="9">
    <source>
        <dbReference type="Proteomes" id="UP001597294"/>
    </source>
</evidence>
<protein>
    <submittedName>
        <fullName evidence="8">RDD family protein</fullName>
    </submittedName>
</protein>
<dbReference type="InterPro" id="IPR010432">
    <property type="entry name" value="RDD"/>
</dbReference>
<feature type="transmembrane region" description="Helical" evidence="5">
    <location>
        <begin position="100"/>
        <end position="124"/>
    </location>
</feature>
<keyword evidence="3 5" id="KW-1133">Transmembrane helix</keyword>
<organism evidence="8 9">
    <name type="scientific">Kiloniella antarctica</name>
    <dbReference type="NCBI Taxonomy" id="1550907"/>
    <lineage>
        <taxon>Bacteria</taxon>
        <taxon>Pseudomonadati</taxon>
        <taxon>Pseudomonadota</taxon>
        <taxon>Alphaproteobacteria</taxon>
        <taxon>Rhodospirillales</taxon>
        <taxon>Kiloniellaceae</taxon>
        <taxon>Kiloniella</taxon>
    </lineage>
</organism>
<feature type="transmembrane region" description="Helical" evidence="5">
    <location>
        <begin position="189"/>
        <end position="213"/>
    </location>
</feature>
<keyword evidence="2 5" id="KW-0812">Transmembrane</keyword>
<dbReference type="Proteomes" id="UP001597294">
    <property type="component" value="Unassembled WGS sequence"/>
</dbReference>
<feature type="transmembrane region" description="Helical" evidence="5">
    <location>
        <begin position="241"/>
        <end position="264"/>
    </location>
</feature>
<comment type="subcellular location">
    <subcellularLocation>
        <location evidence="1">Membrane</location>
        <topology evidence="1">Multi-pass membrane protein</topology>
    </subcellularLocation>
</comment>
<comment type="caution">
    <text evidence="8">The sequence shown here is derived from an EMBL/GenBank/DDBJ whole genome shotgun (WGS) entry which is preliminary data.</text>
</comment>
<reference evidence="9" key="1">
    <citation type="journal article" date="2019" name="Int. J. Syst. Evol. Microbiol.">
        <title>The Global Catalogue of Microorganisms (GCM) 10K type strain sequencing project: providing services to taxonomists for standard genome sequencing and annotation.</title>
        <authorList>
            <consortium name="The Broad Institute Genomics Platform"/>
            <consortium name="The Broad Institute Genome Sequencing Center for Infectious Disease"/>
            <person name="Wu L."/>
            <person name="Ma J."/>
        </authorList>
    </citation>
    <scope>NUCLEOTIDE SEQUENCE [LARGE SCALE GENOMIC DNA]</scope>
    <source>
        <strain evidence="9">CGMCC 4.7192</strain>
    </source>
</reference>
<dbReference type="Pfam" id="PF14237">
    <property type="entry name" value="GYF_2"/>
    <property type="match status" value="1"/>
</dbReference>
<evidence type="ECO:0000256" key="4">
    <source>
        <dbReference type="ARBA" id="ARBA00023136"/>
    </source>
</evidence>
<evidence type="ECO:0000256" key="5">
    <source>
        <dbReference type="SAM" id="Phobius"/>
    </source>
</evidence>
<evidence type="ECO:0000256" key="1">
    <source>
        <dbReference type="ARBA" id="ARBA00004141"/>
    </source>
</evidence>
<keyword evidence="9" id="KW-1185">Reference proteome</keyword>
<evidence type="ECO:0000259" key="7">
    <source>
        <dbReference type="Pfam" id="PF14237"/>
    </source>
</evidence>
<evidence type="ECO:0000313" key="8">
    <source>
        <dbReference type="EMBL" id="MFD2205633.1"/>
    </source>
</evidence>
<dbReference type="Pfam" id="PF06271">
    <property type="entry name" value="RDD"/>
    <property type="match status" value="1"/>
</dbReference>
<proteinExistence type="predicted"/>
<evidence type="ECO:0000259" key="6">
    <source>
        <dbReference type="Pfam" id="PF06271"/>
    </source>
</evidence>